<evidence type="ECO:0000256" key="4">
    <source>
        <dbReference type="ARBA" id="ARBA00022946"/>
    </source>
</evidence>
<evidence type="ECO:0000256" key="1">
    <source>
        <dbReference type="ARBA" id="ARBA00004173"/>
    </source>
</evidence>
<protein>
    <recommendedName>
        <fullName evidence="3">Altered inheritance of mitochondria protein 9, mitochondrial</fullName>
    </recommendedName>
    <alternativeName>
        <fullName evidence="6">Found in mitochondrial proteome protein 29</fullName>
    </alternativeName>
</protein>
<evidence type="ECO:0000256" key="6">
    <source>
        <dbReference type="ARBA" id="ARBA00031849"/>
    </source>
</evidence>
<evidence type="ECO:0000313" key="9">
    <source>
        <dbReference type="Proteomes" id="UP000292702"/>
    </source>
</evidence>
<proteinExistence type="inferred from homology"/>
<dbReference type="Gene3D" id="3.90.1200.10">
    <property type="match status" value="1"/>
</dbReference>
<dbReference type="PANTHER" id="PTHR36091">
    <property type="entry name" value="ALTERED INHERITANCE OF MITOCHONDRIA PROTEIN 9, MITOCHONDRIAL"/>
    <property type="match status" value="1"/>
</dbReference>
<evidence type="ECO:0000256" key="5">
    <source>
        <dbReference type="ARBA" id="ARBA00023128"/>
    </source>
</evidence>
<dbReference type="InterPro" id="IPR051035">
    <property type="entry name" value="Mito_inheritance_9"/>
</dbReference>
<dbReference type="Proteomes" id="UP000292702">
    <property type="component" value="Unassembled WGS sequence"/>
</dbReference>
<keyword evidence="8" id="KW-0808">Transferase</keyword>
<evidence type="ECO:0000256" key="2">
    <source>
        <dbReference type="ARBA" id="ARBA00005543"/>
    </source>
</evidence>
<dbReference type="OrthoDB" id="2968323at2759"/>
<dbReference type="InterPro" id="IPR002575">
    <property type="entry name" value="Aminoglycoside_PTrfase"/>
</dbReference>
<dbReference type="PANTHER" id="PTHR36091:SF1">
    <property type="entry name" value="ALTERED INHERITANCE OF MITOCHONDRIA PROTEIN 9, MITOCHONDRIAL"/>
    <property type="match status" value="1"/>
</dbReference>
<evidence type="ECO:0000259" key="7">
    <source>
        <dbReference type="Pfam" id="PF01636"/>
    </source>
</evidence>
<dbReference type="GO" id="GO:0005739">
    <property type="term" value="C:mitochondrion"/>
    <property type="evidence" value="ECO:0007669"/>
    <property type="project" value="UniProtKB-SubCell"/>
</dbReference>
<keyword evidence="5" id="KW-0496">Mitochondrion</keyword>
<gene>
    <name evidence="8" type="primary">AIM9</name>
    <name evidence="8" type="ORF">EIP91_002481</name>
</gene>
<dbReference type="Pfam" id="PF01636">
    <property type="entry name" value="APH"/>
    <property type="match status" value="1"/>
</dbReference>
<keyword evidence="4" id="KW-0809">Transit peptide</keyword>
<dbReference type="GO" id="GO:0016740">
    <property type="term" value="F:transferase activity"/>
    <property type="evidence" value="ECO:0007669"/>
    <property type="project" value="UniProtKB-KW"/>
</dbReference>
<sequence>MQQALRYVHFDVDALMHVGTQASGGVQCTGIKKYTEGAFNKIFILAFENGHELIAKIPTQLLPAFYTTASEVATMDYARTILGMPVPKVWAWSADAADPRGVGAEFVIMDKVSGDALSERWAELPRPQWLRVIREVIELNRRFSERKFSQIGSIFYKEDVSEELQQRSLYAAGVDAGADGASERFRIGPMMDWNLWRGKRKLMKDVDRGPWQNTVAYMQAVAQLEKQWLRQYARVPPPGSPLCRHPEEDNINAHIALLDLFIELASHIPLQSTVTSPVLWHTDMHGENILLDTDSDHPPRIVAMLDWQNLVIAPLFLQSGVAKFCQYTGTAIEVHPGIRRIFPSYPDDFAQLPADKQAQVSREFDFAARQTIYEWIMLEQVPAQRDVVSHPLPYATALTVFSLSRTWLNGGHRLREDLLNLILALKMTRSDSIVDSILERHQTTYTRLIATPPPEYVSLYRSSVDNVTWALGFQLSGKAINPNGDPDHLATLSMSIDREGWVPMASFPAVKTANDFLKERWVPERDGGPYPYQDGALAESLD</sequence>
<name>A0A4R0RC51_9APHY</name>
<accession>A0A4R0RC51</accession>
<feature type="domain" description="Aminoglycoside phosphotransferase" evidence="7">
    <location>
        <begin position="34"/>
        <end position="315"/>
    </location>
</feature>
<comment type="similarity">
    <text evidence="2">Belongs to the AIM9 family.</text>
</comment>
<dbReference type="STRING" id="92696.A0A4R0RC51"/>
<dbReference type="InterPro" id="IPR011009">
    <property type="entry name" value="Kinase-like_dom_sf"/>
</dbReference>
<evidence type="ECO:0000313" key="8">
    <source>
        <dbReference type="EMBL" id="TCD65561.1"/>
    </source>
</evidence>
<dbReference type="AlphaFoldDB" id="A0A4R0RC51"/>
<organism evidence="8 9">
    <name type="scientific">Steccherinum ochraceum</name>
    <dbReference type="NCBI Taxonomy" id="92696"/>
    <lineage>
        <taxon>Eukaryota</taxon>
        <taxon>Fungi</taxon>
        <taxon>Dikarya</taxon>
        <taxon>Basidiomycota</taxon>
        <taxon>Agaricomycotina</taxon>
        <taxon>Agaricomycetes</taxon>
        <taxon>Polyporales</taxon>
        <taxon>Steccherinaceae</taxon>
        <taxon>Steccherinum</taxon>
    </lineage>
</organism>
<dbReference type="SUPFAM" id="SSF56112">
    <property type="entry name" value="Protein kinase-like (PK-like)"/>
    <property type="match status" value="1"/>
</dbReference>
<comment type="caution">
    <text evidence="8">The sequence shown here is derived from an EMBL/GenBank/DDBJ whole genome shotgun (WGS) entry which is preliminary data.</text>
</comment>
<evidence type="ECO:0000256" key="3">
    <source>
        <dbReference type="ARBA" id="ARBA00016197"/>
    </source>
</evidence>
<keyword evidence="9" id="KW-1185">Reference proteome</keyword>
<comment type="subcellular location">
    <subcellularLocation>
        <location evidence="1">Mitochondrion</location>
    </subcellularLocation>
</comment>
<reference evidence="8 9" key="1">
    <citation type="submission" date="2018-11" db="EMBL/GenBank/DDBJ databases">
        <title>Genome assembly of Steccherinum ochraceum LE-BIN_3174, the white-rot fungus of the Steccherinaceae family (The Residual Polyporoid clade, Polyporales, Basidiomycota).</title>
        <authorList>
            <person name="Fedorova T.V."/>
            <person name="Glazunova O.A."/>
            <person name="Landesman E.O."/>
            <person name="Moiseenko K.V."/>
            <person name="Psurtseva N.V."/>
            <person name="Savinova O.S."/>
            <person name="Shakhova N.V."/>
            <person name="Tyazhelova T.V."/>
            <person name="Vasina D.V."/>
        </authorList>
    </citation>
    <scope>NUCLEOTIDE SEQUENCE [LARGE SCALE GENOMIC DNA]</scope>
    <source>
        <strain evidence="8 9">LE-BIN_3174</strain>
    </source>
</reference>
<dbReference type="EMBL" id="RWJN01000174">
    <property type="protein sequence ID" value="TCD65561.1"/>
    <property type="molecule type" value="Genomic_DNA"/>
</dbReference>